<keyword evidence="2" id="KW-1185">Reference proteome</keyword>
<sequence>MFKNTALKAASFKPTNPLQAVKGAITTPSRSASSLNVAYKRDQDSANTWATKRNSQVNLSEEEVRRFVVGLSTMLQDGKLRPSTSREQVVLHFVGQNYDNIKVKNQVANQVSDILAKKTKVIKRKHDKTSVLEWIY</sequence>
<dbReference type="VEuPathDB" id="FungiDB:HMPREF1544_06159"/>
<protein>
    <submittedName>
        <fullName evidence="1">Uncharacterized protein</fullName>
    </submittedName>
</protein>
<proteinExistence type="predicted"/>
<reference evidence="2" key="1">
    <citation type="submission" date="2013-05" db="EMBL/GenBank/DDBJ databases">
        <title>The Genome sequence of Mucor circinelloides f. circinelloides 1006PhL.</title>
        <authorList>
            <consortium name="The Broad Institute Genomics Platform"/>
            <person name="Cuomo C."/>
            <person name="Earl A."/>
            <person name="Findley K."/>
            <person name="Lee S.C."/>
            <person name="Walker B."/>
            <person name="Young S."/>
            <person name="Zeng Q."/>
            <person name="Gargeya S."/>
            <person name="Fitzgerald M."/>
            <person name="Haas B."/>
            <person name="Abouelleil A."/>
            <person name="Allen A.W."/>
            <person name="Alvarado L."/>
            <person name="Arachchi H.M."/>
            <person name="Berlin A.M."/>
            <person name="Chapman S.B."/>
            <person name="Gainer-Dewar J."/>
            <person name="Goldberg J."/>
            <person name="Griggs A."/>
            <person name="Gujja S."/>
            <person name="Hansen M."/>
            <person name="Howarth C."/>
            <person name="Imamovic A."/>
            <person name="Ireland A."/>
            <person name="Larimer J."/>
            <person name="McCowan C."/>
            <person name="Murphy C."/>
            <person name="Pearson M."/>
            <person name="Poon T.W."/>
            <person name="Priest M."/>
            <person name="Roberts A."/>
            <person name="Saif S."/>
            <person name="Shea T."/>
            <person name="Sisk P."/>
            <person name="Sykes S."/>
            <person name="Wortman J."/>
            <person name="Nusbaum C."/>
            <person name="Birren B."/>
        </authorList>
    </citation>
    <scope>NUCLEOTIDE SEQUENCE [LARGE SCALE GENOMIC DNA]</scope>
    <source>
        <strain evidence="2">1006PhL</strain>
    </source>
</reference>
<dbReference type="Proteomes" id="UP000014254">
    <property type="component" value="Unassembled WGS sequence"/>
</dbReference>
<gene>
    <name evidence="1" type="ORF">HMPREF1544_06159</name>
</gene>
<evidence type="ECO:0000313" key="1">
    <source>
        <dbReference type="EMBL" id="EPB87042.1"/>
    </source>
</evidence>
<dbReference type="InParanoid" id="S2JEY7"/>
<dbReference type="OMA" id="VAYKRDQ"/>
<name>S2JEY7_MUCC1</name>
<dbReference type="AlphaFoldDB" id="S2JEY7"/>
<evidence type="ECO:0000313" key="2">
    <source>
        <dbReference type="Proteomes" id="UP000014254"/>
    </source>
</evidence>
<dbReference type="OrthoDB" id="2217887at2759"/>
<organism evidence="1 2">
    <name type="scientific">Mucor circinelloides f. circinelloides (strain 1006PhL)</name>
    <name type="common">Mucormycosis agent</name>
    <name type="synonym">Calyptromyces circinelloides</name>
    <dbReference type="NCBI Taxonomy" id="1220926"/>
    <lineage>
        <taxon>Eukaryota</taxon>
        <taxon>Fungi</taxon>
        <taxon>Fungi incertae sedis</taxon>
        <taxon>Mucoromycota</taxon>
        <taxon>Mucoromycotina</taxon>
        <taxon>Mucoromycetes</taxon>
        <taxon>Mucorales</taxon>
        <taxon>Mucorineae</taxon>
        <taxon>Mucoraceae</taxon>
        <taxon>Mucor</taxon>
    </lineage>
</organism>
<dbReference type="EMBL" id="KE123976">
    <property type="protein sequence ID" value="EPB87042.1"/>
    <property type="molecule type" value="Genomic_DNA"/>
</dbReference>
<accession>S2JEY7</accession>